<dbReference type="NCBIfam" id="TIGR02104">
    <property type="entry name" value="pulA_typeI"/>
    <property type="match status" value="1"/>
</dbReference>
<dbReference type="GO" id="GO:0005975">
    <property type="term" value="P:carbohydrate metabolic process"/>
    <property type="evidence" value="ECO:0007669"/>
    <property type="project" value="InterPro"/>
</dbReference>
<evidence type="ECO:0000259" key="2">
    <source>
        <dbReference type="SMART" id="SM00642"/>
    </source>
</evidence>
<dbReference type="Pfam" id="PF00128">
    <property type="entry name" value="Alpha-amylase"/>
    <property type="match status" value="1"/>
</dbReference>
<name>A0A3E3K1S3_9FIRM</name>
<dbReference type="InterPro" id="IPR011840">
    <property type="entry name" value="PulA_typeI"/>
</dbReference>
<dbReference type="InterPro" id="IPR049117">
    <property type="entry name" value="pulA_all-beta"/>
</dbReference>
<dbReference type="Gene3D" id="3.20.20.80">
    <property type="entry name" value="Glycosidases"/>
    <property type="match status" value="1"/>
</dbReference>
<keyword evidence="4" id="KW-1185">Reference proteome</keyword>
<protein>
    <submittedName>
        <fullName evidence="3">Type I pullulanase</fullName>
        <ecNumber evidence="3">3.2.1.41</ecNumber>
    </submittedName>
</protein>
<feature type="domain" description="Glycosyl hydrolase family 13 catalytic" evidence="2">
    <location>
        <begin position="158"/>
        <end position="543"/>
    </location>
</feature>
<dbReference type="EMBL" id="QVLX01000004">
    <property type="protein sequence ID" value="RGE86946.1"/>
    <property type="molecule type" value="Genomic_DNA"/>
</dbReference>
<dbReference type="InterPro" id="IPR006047">
    <property type="entry name" value="GH13_cat_dom"/>
</dbReference>
<dbReference type="CDD" id="cd11341">
    <property type="entry name" value="AmyAc_Pullulanase_LD-like"/>
    <property type="match status" value="1"/>
</dbReference>
<dbReference type="InterPro" id="IPR004193">
    <property type="entry name" value="Glyco_hydro_13_N"/>
</dbReference>
<dbReference type="OrthoDB" id="9761875at2"/>
<proteinExistence type="inferred from homology"/>
<dbReference type="AlphaFoldDB" id="A0A3E3K1S3"/>
<dbReference type="SUPFAM" id="SSF81296">
    <property type="entry name" value="E set domains"/>
    <property type="match status" value="1"/>
</dbReference>
<dbReference type="Gene3D" id="2.60.40.1180">
    <property type="entry name" value="Golgi alpha-mannosidase II"/>
    <property type="match status" value="1"/>
</dbReference>
<dbReference type="EC" id="3.2.1.41" evidence="3"/>
<dbReference type="PANTHER" id="PTHR43002">
    <property type="entry name" value="GLYCOGEN DEBRANCHING ENZYME"/>
    <property type="match status" value="1"/>
</dbReference>
<dbReference type="SUPFAM" id="SSF51445">
    <property type="entry name" value="(Trans)glycosidases"/>
    <property type="match status" value="1"/>
</dbReference>
<gene>
    <name evidence="3" type="primary">pulA</name>
    <name evidence="3" type="ORF">DW016_08310</name>
</gene>
<dbReference type="InterPro" id="IPR017853">
    <property type="entry name" value="GH"/>
</dbReference>
<dbReference type="InterPro" id="IPR014756">
    <property type="entry name" value="Ig_E-set"/>
</dbReference>
<sequence>MRKTATEWKAYYSDPKFEQQYTYEGHDLGATCTEDGTSILLWSPVAETVNVRFFQDGETGKPYRTEVMEKEKQGVWAYRTKEMLHGVYYDFELVIEGEAIRSADPYAKACGINGQRSMIVDLKQTDPDGWQEEVSPEMQPEQVIYEVHIGEYSWDPSGGFPEAFRGKYKAFTCENTTRNHDGVHPTGFSYMKRLGVTHIQLMPAYDYGSVDESKESGEFNWGYDPVNYNVPEGSYATDPRKGEVRIREFKEMIKALHKNGFRVIMDVVYNHTYFLDSWFQRTVPWYYYRVHENGETANGSACGNDVASERIMCANYIVDSVLYWAGEYHIDGFRFDLMGLLDTGLMNRIEMELSSRYGKGEKLVFGEPWSASETPMEQEALPALKKNIDRLNPQVGFFCDDTRDAIKGHTFEGGTPGFVNGGKGQEGAILSSVKAWCGPGSKVQAPSQVVTYVSAHDNWTLWDKLSLTVEDEAERMRANRMAAAVYMTCQGRIFFLSGEEASRTKGGLENSYNAPIEINRLDWNRMYEQYELVEYYSGLIALRKRLPGLCDKSKDAWKRIRDEWKTDGVVGFLVDNHSESQPSLWETLCVIYNSRQEEIERNLPKGKWEVLVDAHSSRLWQNPFVTEGTIRVEGRSVLVLGQTGKEG</sequence>
<dbReference type="InterPro" id="IPR013780">
    <property type="entry name" value="Glyco_hydro_b"/>
</dbReference>
<dbReference type="SMART" id="SM00642">
    <property type="entry name" value="Aamy"/>
    <property type="match status" value="1"/>
</dbReference>
<accession>A0A3E3K1S3</accession>
<dbReference type="Pfam" id="PF21653">
    <property type="entry name" value="pulA_all-beta"/>
    <property type="match status" value="1"/>
</dbReference>
<evidence type="ECO:0000313" key="3">
    <source>
        <dbReference type="EMBL" id="RGE86946.1"/>
    </source>
</evidence>
<dbReference type="RefSeq" id="WP_117493511.1">
    <property type="nucleotide sequence ID" value="NZ_DBGDOX010000047.1"/>
</dbReference>
<comment type="similarity">
    <text evidence="1">Belongs to the glycosyl hydrolase 13 family.</text>
</comment>
<reference evidence="3 4" key="1">
    <citation type="submission" date="2018-08" db="EMBL/GenBank/DDBJ databases">
        <title>A genome reference for cultivated species of the human gut microbiota.</title>
        <authorList>
            <person name="Zou Y."/>
            <person name="Xue W."/>
            <person name="Luo G."/>
        </authorList>
    </citation>
    <scope>NUCLEOTIDE SEQUENCE [LARGE SCALE GENOMIC DNA]</scope>
    <source>
        <strain evidence="3 4">AF37-2AT</strain>
    </source>
</reference>
<organism evidence="3 4">
    <name type="scientific">Sellimonas intestinalis</name>
    <dbReference type="NCBI Taxonomy" id="1653434"/>
    <lineage>
        <taxon>Bacteria</taxon>
        <taxon>Bacillati</taxon>
        <taxon>Bacillota</taxon>
        <taxon>Clostridia</taxon>
        <taxon>Lachnospirales</taxon>
        <taxon>Lachnospiraceae</taxon>
        <taxon>Sellimonas</taxon>
    </lineage>
</organism>
<dbReference type="CDD" id="cd02860">
    <property type="entry name" value="E_set_Pullulanase"/>
    <property type="match status" value="1"/>
</dbReference>
<dbReference type="Proteomes" id="UP000261080">
    <property type="component" value="Unassembled WGS sequence"/>
</dbReference>
<comment type="caution">
    <text evidence="3">The sequence shown here is derived from an EMBL/GenBank/DDBJ whole genome shotgun (WGS) entry which is preliminary data.</text>
</comment>
<evidence type="ECO:0000313" key="4">
    <source>
        <dbReference type="Proteomes" id="UP000261080"/>
    </source>
</evidence>
<dbReference type="GO" id="GO:0051060">
    <property type="term" value="F:pullulanase activity"/>
    <property type="evidence" value="ECO:0007669"/>
    <property type="project" value="UniProtKB-EC"/>
</dbReference>
<evidence type="ECO:0000256" key="1">
    <source>
        <dbReference type="ARBA" id="ARBA00008061"/>
    </source>
</evidence>
<keyword evidence="3" id="KW-0378">Hydrolase</keyword>
<dbReference type="Gene3D" id="2.60.40.10">
    <property type="entry name" value="Immunoglobulins"/>
    <property type="match status" value="1"/>
</dbReference>
<keyword evidence="3" id="KW-0326">Glycosidase</keyword>
<dbReference type="InterPro" id="IPR013783">
    <property type="entry name" value="Ig-like_fold"/>
</dbReference>
<dbReference type="Pfam" id="PF02922">
    <property type="entry name" value="CBM_48"/>
    <property type="match status" value="1"/>
</dbReference>